<feature type="chain" id="PRO_5043346906" evidence="1">
    <location>
        <begin position="26"/>
        <end position="154"/>
    </location>
</feature>
<protein>
    <submittedName>
        <fullName evidence="3">Nuclear transport factor 2 family protein</fullName>
    </submittedName>
</protein>
<name>A0AAU7DMB3_9BACT</name>
<sequence length="154" mass="17017">MKRLLLAALLCLCPIACSVAQTASAAADETEIRAAIKAQTEAWNHADIPAFMQAYEDSPDTTFIGATLGKGYQPIRERYLRNYTTPEQMGKLTFNDLDIRLLPSGCGKSEIALVTGRFHLDRTAHGEAKKDDGIFSLVWRKGPHGWKIILDHTS</sequence>
<dbReference type="InterPro" id="IPR027843">
    <property type="entry name" value="DUF4440"/>
</dbReference>
<dbReference type="InterPro" id="IPR032710">
    <property type="entry name" value="NTF2-like_dom_sf"/>
</dbReference>
<dbReference type="SUPFAM" id="SSF54427">
    <property type="entry name" value="NTF2-like"/>
    <property type="match status" value="1"/>
</dbReference>
<dbReference type="EMBL" id="CP121196">
    <property type="protein sequence ID" value="XBH18423.1"/>
    <property type="molecule type" value="Genomic_DNA"/>
</dbReference>
<feature type="domain" description="DUF4440" evidence="2">
    <location>
        <begin position="32"/>
        <end position="148"/>
    </location>
</feature>
<keyword evidence="1" id="KW-0732">Signal</keyword>
<dbReference type="AlphaFoldDB" id="A0AAU7DMB3"/>
<feature type="signal peptide" evidence="1">
    <location>
        <begin position="1"/>
        <end position="25"/>
    </location>
</feature>
<evidence type="ECO:0000259" key="2">
    <source>
        <dbReference type="Pfam" id="PF14534"/>
    </source>
</evidence>
<dbReference type="Pfam" id="PF14534">
    <property type="entry name" value="DUF4440"/>
    <property type="match status" value="1"/>
</dbReference>
<dbReference type="RefSeq" id="WP_348263648.1">
    <property type="nucleotide sequence ID" value="NZ_CP121196.1"/>
</dbReference>
<reference evidence="3" key="1">
    <citation type="submission" date="2023-03" db="EMBL/GenBank/DDBJ databases">
        <title>Edaphobacter sp.</title>
        <authorList>
            <person name="Huber K.J."/>
            <person name="Papendorf J."/>
            <person name="Pilke C."/>
            <person name="Bunk B."/>
            <person name="Sproeer C."/>
            <person name="Pester M."/>
        </authorList>
    </citation>
    <scope>NUCLEOTIDE SEQUENCE</scope>
    <source>
        <strain evidence="3">DSM 110680</strain>
    </source>
</reference>
<evidence type="ECO:0000256" key="1">
    <source>
        <dbReference type="SAM" id="SignalP"/>
    </source>
</evidence>
<organism evidence="3">
    <name type="scientific">Telmatobacter sp. DSM 110680</name>
    <dbReference type="NCBI Taxonomy" id="3036704"/>
    <lineage>
        <taxon>Bacteria</taxon>
        <taxon>Pseudomonadati</taxon>
        <taxon>Acidobacteriota</taxon>
        <taxon>Terriglobia</taxon>
        <taxon>Terriglobales</taxon>
        <taxon>Acidobacteriaceae</taxon>
        <taxon>Telmatobacter</taxon>
    </lineage>
</organism>
<dbReference type="Gene3D" id="3.10.450.50">
    <property type="match status" value="1"/>
</dbReference>
<gene>
    <name evidence="3" type="ORF">P8935_03595</name>
</gene>
<evidence type="ECO:0000313" key="3">
    <source>
        <dbReference type="EMBL" id="XBH18423.1"/>
    </source>
</evidence>
<proteinExistence type="predicted"/>
<accession>A0AAU7DMB3</accession>